<evidence type="ECO:0008006" key="4">
    <source>
        <dbReference type="Google" id="ProtNLM"/>
    </source>
</evidence>
<organism evidence="2 3">
    <name type="scientific">Kwoniella mangroviensis CBS 10435</name>
    <dbReference type="NCBI Taxonomy" id="1331196"/>
    <lineage>
        <taxon>Eukaryota</taxon>
        <taxon>Fungi</taxon>
        <taxon>Dikarya</taxon>
        <taxon>Basidiomycota</taxon>
        <taxon>Agaricomycotina</taxon>
        <taxon>Tremellomycetes</taxon>
        <taxon>Tremellales</taxon>
        <taxon>Cryptococcaceae</taxon>
        <taxon>Kwoniella</taxon>
    </lineage>
</organism>
<keyword evidence="1" id="KW-0732">Signal</keyword>
<dbReference type="AlphaFoldDB" id="A0A1B9IPX2"/>
<feature type="chain" id="PRO_5008628795" description="Phosphatidylglycerol/phosphatidylinositol transfer protein" evidence="1">
    <location>
        <begin position="18"/>
        <end position="159"/>
    </location>
</feature>
<protein>
    <recommendedName>
        <fullName evidence="4">Phosphatidylglycerol/phosphatidylinositol transfer protein</fullName>
    </recommendedName>
</protein>
<reference evidence="2 3" key="1">
    <citation type="submission" date="2013-07" db="EMBL/GenBank/DDBJ databases">
        <title>The Genome Sequence of Kwoniella mangroviensis CBS10435.</title>
        <authorList>
            <consortium name="The Broad Institute Genome Sequencing Platform"/>
            <person name="Cuomo C."/>
            <person name="Litvintseva A."/>
            <person name="Chen Y."/>
            <person name="Heitman J."/>
            <person name="Sun S."/>
            <person name="Springer D."/>
            <person name="Dromer F."/>
            <person name="Young S.K."/>
            <person name="Zeng Q."/>
            <person name="Gargeya S."/>
            <person name="Fitzgerald M."/>
            <person name="Abouelleil A."/>
            <person name="Alvarado L."/>
            <person name="Berlin A.M."/>
            <person name="Chapman S.B."/>
            <person name="Dewar J."/>
            <person name="Goldberg J."/>
            <person name="Griggs A."/>
            <person name="Gujja S."/>
            <person name="Hansen M."/>
            <person name="Howarth C."/>
            <person name="Imamovic A."/>
            <person name="Larimer J."/>
            <person name="McCowan C."/>
            <person name="Murphy C."/>
            <person name="Pearson M."/>
            <person name="Priest M."/>
            <person name="Roberts A."/>
            <person name="Saif S."/>
            <person name="Shea T."/>
            <person name="Sykes S."/>
            <person name="Wortman J."/>
            <person name="Nusbaum C."/>
            <person name="Birren B."/>
        </authorList>
    </citation>
    <scope>NUCLEOTIDE SEQUENCE [LARGE SCALE GENOMIC DNA]</scope>
    <source>
        <strain evidence="2 3">CBS 10435</strain>
    </source>
</reference>
<proteinExistence type="predicted"/>
<evidence type="ECO:0000256" key="1">
    <source>
        <dbReference type="SAM" id="SignalP"/>
    </source>
</evidence>
<reference evidence="3" key="2">
    <citation type="submission" date="2013-12" db="EMBL/GenBank/DDBJ databases">
        <title>Evolution of pathogenesis and genome organization in the Tremellales.</title>
        <authorList>
            <person name="Cuomo C."/>
            <person name="Litvintseva A."/>
            <person name="Heitman J."/>
            <person name="Chen Y."/>
            <person name="Sun S."/>
            <person name="Springer D."/>
            <person name="Dromer F."/>
            <person name="Young S."/>
            <person name="Zeng Q."/>
            <person name="Chapman S."/>
            <person name="Gujja S."/>
            <person name="Saif S."/>
            <person name="Birren B."/>
        </authorList>
    </citation>
    <scope>NUCLEOTIDE SEQUENCE [LARGE SCALE GENOMIC DNA]</scope>
    <source>
        <strain evidence="3">CBS 10435</strain>
    </source>
</reference>
<evidence type="ECO:0000313" key="2">
    <source>
        <dbReference type="EMBL" id="OCF57582.1"/>
    </source>
</evidence>
<gene>
    <name evidence="2" type="ORF">L486_05041</name>
</gene>
<accession>A0A1B9IPX2</accession>
<dbReference type="EMBL" id="KI669463">
    <property type="protein sequence ID" value="OCF57582.1"/>
    <property type="molecule type" value="Genomic_DNA"/>
</dbReference>
<dbReference type="OrthoDB" id="2562280at2759"/>
<keyword evidence="3" id="KW-1185">Reference proteome</keyword>
<dbReference type="Proteomes" id="UP000092583">
    <property type="component" value="Unassembled WGS sequence"/>
</dbReference>
<sequence length="159" mass="17598">MLLKYLTLLGLSHVAIAIPIDVYPSANFKLGVPLYTQYQDDLNGVKFGAITIDINLTISNIEQEGERNFTWITFQYPSKPEDKLGEPIWNMSCMAMAKKGFEGVAEFTLKDAYPWITAGVNASGVRDGTSGIQCPEGKCVIFELVLMGDIEIVWLEDGL</sequence>
<evidence type="ECO:0000313" key="3">
    <source>
        <dbReference type="Proteomes" id="UP000092583"/>
    </source>
</evidence>
<name>A0A1B9IPX2_9TREE</name>
<feature type="signal peptide" evidence="1">
    <location>
        <begin position="1"/>
        <end position="17"/>
    </location>
</feature>